<feature type="compositionally biased region" description="Polar residues" evidence="1">
    <location>
        <begin position="462"/>
        <end position="476"/>
    </location>
</feature>
<gene>
    <name evidence="3" type="ORF">C7M84_012142</name>
</gene>
<proteinExistence type="predicted"/>
<comment type="caution">
    <text evidence="3">The sequence shown here is derived from an EMBL/GenBank/DDBJ whole genome shotgun (WGS) entry which is preliminary data.</text>
</comment>
<dbReference type="Proteomes" id="UP000283509">
    <property type="component" value="Unassembled WGS sequence"/>
</dbReference>
<dbReference type="GO" id="GO:0051225">
    <property type="term" value="P:spindle assembly"/>
    <property type="evidence" value="ECO:0007669"/>
    <property type="project" value="InterPro"/>
</dbReference>
<dbReference type="AlphaFoldDB" id="A0A3R7PF81"/>
<dbReference type="PANTHER" id="PTHR16151:SF2">
    <property type="entry name" value="HAUS AUGMIN-LIKE COMPLEX SUBUNIT 6"/>
    <property type="match status" value="1"/>
</dbReference>
<dbReference type="PANTHER" id="PTHR16151">
    <property type="entry name" value="HAUS AUGMIN-LIKE COMPLEX SUBUNIT 6"/>
    <property type="match status" value="1"/>
</dbReference>
<accession>A0A3R7PF81</accession>
<dbReference type="GO" id="GO:0008017">
    <property type="term" value="F:microtubule binding"/>
    <property type="evidence" value="ECO:0007669"/>
    <property type="project" value="TreeGrafter"/>
</dbReference>
<dbReference type="EMBL" id="QCYY01002540">
    <property type="protein sequence ID" value="ROT69638.1"/>
    <property type="molecule type" value="Genomic_DNA"/>
</dbReference>
<dbReference type="InterPro" id="IPR028163">
    <property type="entry name" value="HAUS_6_N"/>
</dbReference>
<dbReference type="Pfam" id="PF14661">
    <property type="entry name" value="HAUS6_N"/>
    <property type="match status" value="1"/>
</dbReference>
<evidence type="ECO:0000256" key="1">
    <source>
        <dbReference type="SAM" id="MobiDB-lite"/>
    </source>
</evidence>
<reference evidence="3 4" key="1">
    <citation type="submission" date="2018-04" db="EMBL/GenBank/DDBJ databases">
        <authorList>
            <person name="Zhang X."/>
            <person name="Yuan J."/>
            <person name="Li F."/>
            <person name="Xiang J."/>
        </authorList>
    </citation>
    <scope>NUCLEOTIDE SEQUENCE [LARGE SCALE GENOMIC DNA]</scope>
    <source>
        <tissue evidence="3">Muscle</tissue>
    </source>
</reference>
<keyword evidence="4" id="KW-1185">Reference proteome</keyword>
<reference evidence="3 4" key="2">
    <citation type="submission" date="2019-01" db="EMBL/GenBank/DDBJ databases">
        <title>The decoding of complex shrimp genome reveals the adaptation for benthos swimmer, frequently molting mechanism and breeding impact on genome.</title>
        <authorList>
            <person name="Sun Y."/>
            <person name="Gao Y."/>
            <person name="Yu Y."/>
        </authorList>
    </citation>
    <scope>NUCLEOTIDE SEQUENCE [LARGE SCALE GENOMIC DNA]</scope>
    <source>
        <tissue evidence="3">Muscle</tissue>
    </source>
</reference>
<dbReference type="GO" id="GO:1990498">
    <property type="term" value="C:mitotic spindle microtubule"/>
    <property type="evidence" value="ECO:0007669"/>
    <property type="project" value="TreeGrafter"/>
</dbReference>
<evidence type="ECO:0000313" key="3">
    <source>
        <dbReference type="EMBL" id="ROT69638.1"/>
    </source>
</evidence>
<feature type="region of interest" description="Disordered" evidence="1">
    <location>
        <begin position="453"/>
        <end position="491"/>
    </location>
</feature>
<protein>
    <recommendedName>
        <fullName evidence="2">HAUS augmin-like complex subunit 6 N-terminal domain-containing protein</fullName>
    </recommendedName>
</protein>
<name>A0A3R7PF81_PENVA</name>
<dbReference type="STRING" id="6689.A0A3R7PF81"/>
<evidence type="ECO:0000259" key="2">
    <source>
        <dbReference type="Pfam" id="PF14661"/>
    </source>
</evidence>
<sequence length="1122" mass="125024">MASLHPPLDNAQDAGQVLYTSLLVLGLDAAGLEWSLRTPVNQKMFTRMNKKLGEHILHFLFVCIDRDKASKVFRDCWPLLDKRQESQFYKATFEWYKSLQQNYGQPVPTVVAKTFMSPGGPKFITILRTLTRIAHHATCTREDPERNILNFPTISRCPEKNRAMLTLLRASKQAHQREFILRQKIEQNVLKKVQEKAKELSGMYRSLCSQSDKAAASLQDALRQNVRLTQHQKETLPSRPLSDVQKEIQEDISKMNSEAKRLWDRVEVFRQVEESSWKILSPLLNGTTSLSHIDGSMYSVQVPDMIYKEHAAEINKLGLQGLYQEDKLDLLSLVQYANLALKSLLQIVQKTHSQAKPESTEELNVLMGRVASWNETVDQLTTKLNTLLPELMESVAVHRQHITLPVPTLESIEQDGKPNLCPPTPPLCLVNTPVVANGGPKYAPLMLTPGVHKPHARGPQKEANTTPSRMLSTHTMTRAARRSPKASVLYSSETHKDDSVLIVAGEEAKVAEAEEGLPVEMLTVDCRVRYQRKKQEELEALLEKYQPQKNREGKKTVIPKRTKIPKENKKPLENNALSDCSNRGTKKVLAQVEMNLKETNMKNGNGLAAGPDYGEDLDSSLINRLAEVVATDDNDSGAAELMAESLSCANSKEGSALDSGCAEGSSSETLLDAIEKMSITPRKKSESKLPQNRPGSAKKYGTPFRSITSQLSNSYTETPDISKGSEVTQPANLQVIKLIDFTPCGQPATNNCTPVGTPTRDPFKTPIQKQAAVGKNTDVSRQLLASLSLDKKEENAQEVPKDLMTRMSLLTQSPVRSAAIPQGSKILAKFSGLELQEASRDTRQKIPDSTETSRGAAIVELRHHAKTNLCSLIEQMQKMKQVHQEAEGIKESRPRVGSKSNFLSYVEKLKAEKNQINSGSESKHLLSLTKDIEINTDKKEPQSDAMTWNERSSVKETADKILTDNKTDFLNNMTRMQDLLGDDDDDEDTLTGSCCESKIFEETLEKEIFTNSRDIEKMLFKTPGRRSSYLSEDSVFDTLTDAILVGEAKSSILREEGAKAEARRESISTRRQSLASTGRMSVGSNRRLSDVFSVFQNRTSAECPGILDVSDSCLLSTSMDEI</sequence>
<feature type="region of interest" description="Disordered" evidence="1">
    <location>
        <begin position="678"/>
        <end position="703"/>
    </location>
</feature>
<dbReference type="InterPro" id="IPR026797">
    <property type="entry name" value="HAUS_6"/>
</dbReference>
<dbReference type="OrthoDB" id="6363917at2759"/>
<organism evidence="3 4">
    <name type="scientific">Penaeus vannamei</name>
    <name type="common">Whiteleg shrimp</name>
    <name type="synonym">Litopenaeus vannamei</name>
    <dbReference type="NCBI Taxonomy" id="6689"/>
    <lineage>
        <taxon>Eukaryota</taxon>
        <taxon>Metazoa</taxon>
        <taxon>Ecdysozoa</taxon>
        <taxon>Arthropoda</taxon>
        <taxon>Crustacea</taxon>
        <taxon>Multicrustacea</taxon>
        <taxon>Malacostraca</taxon>
        <taxon>Eumalacostraca</taxon>
        <taxon>Eucarida</taxon>
        <taxon>Decapoda</taxon>
        <taxon>Dendrobranchiata</taxon>
        <taxon>Penaeoidea</taxon>
        <taxon>Penaeidae</taxon>
        <taxon>Penaeus</taxon>
    </lineage>
</organism>
<evidence type="ECO:0000313" key="4">
    <source>
        <dbReference type="Proteomes" id="UP000283509"/>
    </source>
</evidence>
<feature type="domain" description="HAUS augmin-like complex subunit 6 N-terminal" evidence="2">
    <location>
        <begin position="18"/>
        <end position="255"/>
    </location>
</feature>
<dbReference type="GO" id="GO:0070652">
    <property type="term" value="C:HAUS complex"/>
    <property type="evidence" value="ECO:0007669"/>
    <property type="project" value="InterPro"/>
</dbReference>